<dbReference type="SUPFAM" id="SSF56349">
    <property type="entry name" value="DNA breaking-rejoining enzymes"/>
    <property type="match status" value="1"/>
</dbReference>
<evidence type="ECO:0000259" key="4">
    <source>
        <dbReference type="PROSITE" id="PS51898"/>
    </source>
</evidence>
<gene>
    <name evidence="5" type="ORF">IV73_GL000124</name>
</gene>
<dbReference type="InterPro" id="IPR010998">
    <property type="entry name" value="Integrase_recombinase_N"/>
</dbReference>
<dbReference type="EMBL" id="JQBP01000001">
    <property type="protein sequence ID" value="KRN75635.1"/>
    <property type="molecule type" value="Genomic_DNA"/>
</dbReference>
<evidence type="ECO:0000313" key="5">
    <source>
        <dbReference type="EMBL" id="KRN75635.1"/>
    </source>
</evidence>
<dbReference type="InterPro" id="IPR050090">
    <property type="entry name" value="Tyrosine_recombinase_XerCD"/>
</dbReference>
<dbReference type="Proteomes" id="UP000051655">
    <property type="component" value="Unassembled WGS sequence"/>
</dbReference>
<organism evidence="5 6">
    <name type="scientific">Weissella kandleri</name>
    <dbReference type="NCBI Taxonomy" id="1616"/>
    <lineage>
        <taxon>Bacteria</taxon>
        <taxon>Bacillati</taxon>
        <taxon>Bacillota</taxon>
        <taxon>Bacilli</taxon>
        <taxon>Lactobacillales</taxon>
        <taxon>Lactobacillaceae</taxon>
        <taxon>Weissella</taxon>
    </lineage>
</organism>
<evidence type="ECO:0000256" key="3">
    <source>
        <dbReference type="ARBA" id="ARBA00023172"/>
    </source>
</evidence>
<feature type="domain" description="Tyr recombinase" evidence="4">
    <location>
        <begin position="162"/>
        <end position="351"/>
    </location>
</feature>
<dbReference type="PANTHER" id="PTHR30349:SF64">
    <property type="entry name" value="PROPHAGE INTEGRASE INTD-RELATED"/>
    <property type="match status" value="1"/>
</dbReference>
<dbReference type="OrthoDB" id="9803188at2"/>
<evidence type="ECO:0000256" key="2">
    <source>
        <dbReference type="ARBA" id="ARBA00023125"/>
    </source>
</evidence>
<dbReference type="GO" id="GO:0015074">
    <property type="term" value="P:DNA integration"/>
    <property type="evidence" value="ECO:0007669"/>
    <property type="project" value="InterPro"/>
</dbReference>
<dbReference type="Gene3D" id="1.10.150.130">
    <property type="match status" value="1"/>
</dbReference>
<protein>
    <submittedName>
        <fullName evidence="5">Integrase</fullName>
    </submittedName>
</protein>
<evidence type="ECO:0000256" key="1">
    <source>
        <dbReference type="ARBA" id="ARBA00008857"/>
    </source>
</evidence>
<dbReference type="Pfam" id="PF00589">
    <property type="entry name" value="Phage_integrase"/>
    <property type="match status" value="1"/>
</dbReference>
<dbReference type="CDD" id="cd01189">
    <property type="entry name" value="INT_ICEBs1_C_like"/>
    <property type="match status" value="1"/>
</dbReference>
<comment type="caution">
    <text evidence="5">The sequence shown here is derived from an EMBL/GenBank/DDBJ whole genome shotgun (WGS) entry which is preliminary data.</text>
</comment>
<dbReference type="Pfam" id="PF13102">
    <property type="entry name" value="Phage_int_SAM_5"/>
    <property type="match status" value="1"/>
</dbReference>
<sequence>MASFYKRGSTYTASVSIKKNNKYAKKTKSGFRTKTEAKTWATEQEQLNNTGFNISVSDILLSKYFKNWHELYKNDVSTSTKTWYERVEFYIDEYMPGIKLKEFNRTEAQRFINILGKKYSLETVQKVKNQLHQAIKSAIYDGIIIRDPMADIKATGKDGKNKELKFLEEKQITDLISYILHKPSSQRSASDMMIYLDIFTGARYEELAGLKWKDISNNSININKAWISLDNKLSTTKTDSSNRIISIPKNVFNEIINWKPVSKANDFVFNNNANKPITSAAANKELKYILNQINSDKLITFHGLRHTHASWLLSKGVDIQYVSERLGHTNVSMTLRVYTHLLSQHRAVEEERSLDILSSI</sequence>
<dbReference type="InterPro" id="IPR028259">
    <property type="entry name" value="AP2-like_int_N"/>
</dbReference>
<dbReference type="InterPro" id="IPR025269">
    <property type="entry name" value="SAM-like_dom"/>
</dbReference>
<dbReference type="InterPro" id="IPR002104">
    <property type="entry name" value="Integrase_catalytic"/>
</dbReference>
<dbReference type="GO" id="GO:0003677">
    <property type="term" value="F:DNA binding"/>
    <property type="evidence" value="ECO:0007669"/>
    <property type="project" value="UniProtKB-KW"/>
</dbReference>
<dbReference type="GO" id="GO:0006310">
    <property type="term" value="P:DNA recombination"/>
    <property type="evidence" value="ECO:0007669"/>
    <property type="project" value="UniProtKB-KW"/>
</dbReference>
<accession>A0A0R2JE30</accession>
<dbReference type="Gene3D" id="1.10.443.10">
    <property type="entry name" value="Intergrase catalytic core"/>
    <property type="match status" value="1"/>
</dbReference>
<proteinExistence type="inferred from homology"/>
<name>A0A0R2JE30_9LACO</name>
<reference evidence="5 6" key="1">
    <citation type="journal article" date="2015" name="Genome Announc.">
        <title>Expanding the biotechnology potential of lactobacilli through comparative genomics of 213 strains and associated genera.</title>
        <authorList>
            <person name="Sun Z."/>
            <person name="Harris H.M."/>
            <person name="McCann A."/>
            <person name="Guo C."/>
            <person name="Argimon S."/>
            <person name="Zhang W."/>
            <person name="Yang X."/>
            <person name="Jeffery I.B."/>
            <person name="Cooney J.C."/>
            <person name="Kagawa T.F."/>
            <person name="Liu W."/>
            <person name="Song Y."/>
            <person name="Salvetti E."/>
            <person name="Wrobel A."/>
            <person name="Rasinkangas P."/>
            <person name="Parkhill J."/>
            <person name="Rea M.C."/>
            <person name="O'Sullivan O."/>
            <person name="Ritari J."/>
            <person name="Douillard F.P."/>
            <person name="Paul Ross R."/>
            <person name="Yang R."/>
            <person name="Briner A.E."/>
            <person name="Felis G.E."/>
            <person name="de Vos W.M."/>
            <person name="Barrangou R."/>
            <person name="Klaenhammer T.R."/>
            <person name="Caufield P.W."/>
            <person name="Cui Y."/>
            <person name="Zhang H."/>
            <person name="O'Toole P.W."/>
        </authorList>
    </citation>
    <scope>NUCLEOTIDE SEQUENCE [LARGE SCALE GENOMIC DNA]</scope>
    <source>
        <strain evidence="5 6">DSM 20593</strain>
    </source>
</reference>
<dbReference type="PATRIC" id="fig|1616.3.peg.127"/>
<dbReference type="Pfam" id="PF14657">
    <property type="entry name" value="Arm-DNA-bind_4"/>
    <property type="match status" value="1"/>
</dbReference>
<dbReference type="PROSITE" id="PS51898">
    <property type="entry name" value="TYR_RECOMBINASE"/>
    <property type="match status" value="1"/>
</dbReference>
<dbReference type="STRING" id="1616.IV73_GL000124"/>
<dbReference type="InterPro" id="IPR013762">
    <property type="entry name" value="Integrase-like_cat_sf"/>
</dbReference>
<keyword evidence="6" id="KW-1185">Reference proteome</keyword>
<evidence type="ECO:0000313" key="6">
    <source>
        <dbReference type="Proteomes" id="UP000051655"/>
    </source>
</evidence>
<keyword evidence="3" id="KW-0233">DNA recombination</keyword>
<dbReference type="AlphaFoldDB" id="A0A0R2JE30"/>
<dbReference type="PANTHER" id="PTHR30349">
    <property type="entry name" value="PHAGE INTEGRASE-RELATED"/>
    <property type="match status" value="1"/>
</dbReference>
<keyword evidence="2" id="KW-0238">DNA-binding</keyword>
<dbReference type="RefSeq" id="WP_057753355.1">
    <property type="nucleotide sequence ID" value="NZ_JQBP01000001.1"/>
</dbReference>
<dbReference type="InterPro" id="IPR011010">
    <property type="entry name" value="DNA_brk_join_enz"/>
</dbReference>
<comment type="similarity">
    <text evidence="1">Belongs to the 'phage' integrase family.</text>
</comment>